<evidence type="ECO:0000313" key="2">
    <source>
        <dbReference type="Proteomes" id="UP001152795"/>
    </source>
</evidence>
<proteinExistence type="predicted"/>
<reference evidence="1" key="1">
    <citation type="submission" date="2020-04" db="EMBL/GenBank/DDBJ databases">
        <authorList>
            <person name="Alioto T."/>
            <person name="Alioto T."/>
            <person name="Gomez Garrido J."/>
        </authorList>
    </citation>
    <scope>NUCLEOTIDE SEQUENCE</scope>
    <source>
        <strain evidence="1">A484AB</strain>
    </source>
</reference>
<name>A0A7D9JJ26_PARCT</name>
<dbReference type="AlphaFoldDB" id="A0A7D9JJ26"/>
<protein>
    <submittedName>
        <fullName evidence="1">Uncharacterized protein</fullName>
    </submittedName>
</protein>
<organism evidence="1 2">
    <name type="scientific">Paramuricea clavata</name>
    <name type="common">Red gorgonian</name>
    <name type="synonym">Violescent sea-whip</name>
    <dbReference type="NCBI Taxonomy" id="317549"/>
    <lineage>
        <taxon>Eukaryota</taxon>
        <taxon>Metazoa</taxon>
        <taxon>Cnidaria</taxon>
        <taxon>Anthozoa</taxon>
        <taxon>Octocorallia</taxon>
        <taxon>Malacalcyonacea</taxon>
        <taxon>Plexauridae</taxon>
        <taxon>Paramuricea</taxon>
    </lineage>
</organism>
<sequence length="106" mass="11865">MGVNLEKTDLSPKSQGKNIQQMKEIYEDLKEARPVLVPKKRKRNERNAEDQTRGGGPSHPTRETALVQIGNESVEKDSAVALACHKLYLLTGNGEVQKRRALLRNS</sequence>
<dbReference type="EMBL" id="CACRXK020016502">
    <property type="protein sequence ID" value="CAB4029924.1"/>
    <property type="molecule type" value="Genomic_DNA"/>
</dbReference>
<comment type="caution">
    <text evidence="1">The sequence shown here is derived from an EMBL/GenBank/DDBJ whole genome shotgun (WGS) entry which is preliminary data.</text>
</comment>
<evidence type="ECO:0000313" key="1">
    <source>
        <dbReference type="EMBL" id="CAB4029924.1"/>
    </source>
</evidence>
<keyword evidence="2" id="KW-1185">Reference proteome</keyword>
<dbReference type="Proteomes" id="UP001152795">
    <property type="component" value="Unassembled WGS sequence"/>
</dbReference>
<accession>A0A7D9JJ26</accession>
<gene>
    <name evidence="1" type="ORF">PACLA_8A044640</name>
</gene>
<feature type="non-terminal residue" evidence="1">
    <location>
        <position position="106"/>
    </location>
</feature>